<feature type="coiled-coil region" evidence="1">
    <location>
        <begin position="270"/>
        <end position="303"/>
    </location>
</feature>
<evidence type="ECO:0000313" key="3">
    <source>
        <dbReference type="Proteomes" id="UP000187209"/>
    </source>
</evidence>
<keyword evidence="3" id="KW-1185">Reference proteome</keyword>
<dbReference type="Proteomes" id="UP000187209">
    <property type="component" value="Unassembled WGS sequence"/>
</dbReference>
<sequence length="584" mass="67722">MGCCIAKEEDSNKDIPSRGTSLIESFDVNHEEKCGENEETKSFGSAATSSMIKYIDKDQYNTVKVLESLCFICAFDSDLFKKFSLQVSELSNLKPEEKLRKYLKIRAEVSEFQKKISKKSEDNCKNLSDFANDKYSEIDERIELISSLLEETSIYNEEMPDMKYKFSLIPKMHKHDLESITSKLKSLHAIEKDIGKIEKSLPKLNEDHFMFLKLKEIEEFFSNYAKISLNNASLLEKMFGSCEISADIDVVSLQAFEINKDTYIHITESLKNYIKTLQEVENMKTQMIQKNHLAEQLKNLDEKISLFFLNSENQKQAACNRFRRISRESNDFGVYIKEALKHKDINENTMSKTIEALQEKMETFIKTAAVQDEKVLEIATKLNIIDEKFDEIDLKFQELISDELKDMHKNLPHSENDIKNRLDNISEKFHESVGLDLIERFNVFLGKIELAIGFSEIKKDIRLISINENKKAKDESLESIKKLTEVLSEAENQKKFIEKKLESVNKSYEKKSEMLDGMLKSNSDKDIEIINLKNTIATINQKLVQVSEENTRSQDEISDLRKELRDCKKSLRAKENELAELKEH</sequence>
<dbReference type="EMBL" id="MPUH01000906">
    <property type="protein sequence ID" value="OMJ72380.1"/>
    <property type="molecule type" value="Genomic_DNA"/>
</dbReference>
<comment type="caution">
    <text evidence="2">The sequence shown here is derived from an EMBL/GenBank/DDBJ whole genome shotgun (WGS) entry which is preliminary data.</text>
</comment>
<dbReference type="AlphaFoldDB" id="A0A1R2B6Z2"/>
<feature type="coiled-coil region" evidence="1">
    <location>
        <begin position="473"/>
        <end position="584"/>
    </location>
</feature>
<accession>A0A1R2B6Z2</accession>
<organism evidence="2 3">
    <name type="scientific">Stentor coeruleus</name>
    <dbReference type="NCBI Taxonomy" id="5963"/>
    <lineage>
        <taxon>Eukaryota</taxon>
        <taxon>Sar</taxon>
        <taxon>Alveolata</taxon>
        <taxon>Ciliophora</taxon>
        <taxon>Postciliodesmatophora</taxon>
        <taxon>Heterotrichea</taxon>
        <taxon>Heterotrichida</taxon>
        <taxon>Stentoridae</taxon>
        <taxon>Stentor</taxon>
    </lineage>
</organism>
<name>A0A1R2B6Z2_9CILI</name>
<evidence type="ECO:0000313" key="2">
    <source>
        <dbReference type="EMBL" id="OMJ72380.1"/>
    </source>
</evidence>
<keyword evidence="1" id="KW-0175">Coiled coil</keyword>
<reference evidence="2 3" key="1">
    <citation type="submission" date="2016-11" db="EMBL/GenBank/DDBJ databases">
        <title>The macronuclear genome of Stentor coeruleus: a giant cell with tiny introns.</title>
        <authorList>
            <person name="Slabodnick M."/>
            <person name="Ruby J.G."/>
            <person name="Reiff S.B."/>
            <person name="Swart E.C."/>
            <person name="Gosai S."/>
            <person name="Prabakaran S."/>
            <person name="Witkowska E."/>
            <person name="Larue G.E."/>
            <person name="Fisher S."/>
            <person name="Freeman R.M."/>
            <person name="Gunawardena J."/>
            <person name="Chu W."/>
            <person name="Stover N.A."/>
            <person name="Gregory B.D."/>
            <person name="Nowacki M."/>
            <person name="Derisi J."/>
            <person name="Roy S.W."/>
            <person name="Marshall W.F."/>
            <person name="Sood P."/>
        </authorList>
    </citation>
    <scope>NUCLEOTIDE SEQUENCE [LARGE SCALE GENOMIC DNA]</scope>
    <source>
        <strain evidence="2">WM001</strain>
    </source>
</reference>
<proteinExistence type="predicted"/>
<dbReference type="OrthoDB" id="326822at2759"/>
<gene>
    <name evidence="2" type="ORF">SteCoe_29195</name>
</gene>
<evidence type="ECO:0000256" key="1">
    <source>
        <dbReference type="SAM" id="Coils"/>
    </source>
</evidence>
<protein>
    <submittedName>
        <fullName evidence="2">Uncharacterized protein</fullName>
    </submittedName>
</protein>